<evidence type="ECO:0000256" key="3">
    <source>
        <dbReference type="ARBA" id="ARBA00023295"/>
    </source>
</evidence>
<dbReference type="PANTHER" id="PTHR42732">
    <property type="entry name" value="BETA-GALACTOSIDASE"/>
    <property type="match status" value="1"/>
</dbReference>
<dbReference type="Pfam" id="PF18565">
    <property type="entry name" value="Glyco_hydro2_C5"/>
    <property type="match status" value="1"/>
</dbReference>
<dbReference type="Gene3D" id="2.60.120.260">
    <property type="entry name" value="Galactose-binding domain-like"/>
    <property type="match status" value="1"/>
</dbReference>
<dbReference type="InterPro" id="IPR008979">
    <property type="entry name" value="Galactose-bd-like_sf"/>
</dbReference>
<dbReference type="SUPFAM" id="SSF49785">
    <property type="entry name" value="Galactose-binding domain-like"/>
    <property type="match status" value="1"/>
</dbReference>
<organism evidence="8 9">
    <name type="scientific">Sulfuriroseicoccus oceanibius</name>
    <dbReference type="NCBI Taxonomy" id="2707525"/>
    <lineage>
        <taxon>Bacteria</taxon>
        <taxon>Pseudomonadati</taxon>
        <taxon>Verrucomicrobiota</taxon>
        <taxon>Verrucomicrobiia</taxon>
        <taxon>Verrucomicrobiales</taxon>
        <taxon>Verrucomicrobiaceae</taxon>
        <taxon>Sulfuriroseicoccus</taxon>
    </lineage>
</organism>
<dbReference type="InterPro" id="IPR006104">
    <property type="entry name" value="Glyco_hydro_2_N"/>
</dbReference>
<dbReference type="RefSeq" id="WP_164363637.1">
    <property type="nucleotide sequence ID" value="NZ_CP066776.1"/>
</dbReference>
<sequence length="919" mass="102953">MTLVRSSFQALAAISIAAALPLSLTAQAGDSPNWTPASSTAGFYQTDAEVREAINFNVGWRFFKGSKADAHTPSFNDENWEVVNLPHGLETLPLDASGCVNYQGVAWYRKQFTPPTDWQGQRIYVHFEGIMGKSKIWINGKLLKSHFGGFLPAHLDLTDHLKLGEPNVIAVLADNSNDPEYPPGKPQETLDFSYFGGIYRDVWLVKTGDVHFSNTNAVNETAGGGIFVHTKSIDANNATLQVDAHILNHSGKAQNVTVTSHLVDADGKTVGTSKSPARIDASGKVSHDIQVQDAKLWTPDTPYLHHLHVTIQDASGKTIDTLKLRVGIRTIEFKGRDGFWLNGKPYEHKLIGANRHQDYAHIGNALPNTTHWRDAKKLRDAGLRIIRNAHYPQDPAFMDACDELGLFVIVNTPGWQFWNPKPHFEQRVYSDVRNMVRRDRNRPSILLWEPILNETHYPAHFAQTVHNIVKEEYPYPGCYTACDAGAKGQEHFDVIFDHPMSNTPKINFWTDAVPNTAENRERFLKSPPNESRPIFTREWGDCVDNWNSHNSPSRVAVEWGEAAQLVQALHYSIPNFIYTAYDSLHHTSRQHFGGSLWHSFDHQRGYHPDPFWGGVMDAYRQPKYSYHMFKAQRDPQLEIPNVESGYFTFIANEMTPFSDSDVWVFSNCDEVRLKLHGEVIGNKSTKPQGAGMPHLPVVFEDVFDFMKVKKLNRARRGNDAAIVVEGLVDGKVVHTETRRPAMRRSQIILKPDYQNAALVADGSDIVPVVAYLADAAGNTKRLTNEFIQFKVTGEGSLVNDAEVAANPQKSRWGRAVALVRSTNTPGKITVTASVLRNGKNQPVTTSIDLQSIATSHTFLHSETPAVNTKSVKVQQDPQSQDSAEVEALRKKLQAVEKELTELKIKQVERQQSEFENGNQ</sequence>
<dbReference type="PANTHER" id="PTHR42732:SF1">
    <property type="entry name" value="BETA-MANNOSIDASE"/>
    <property type="match status" value="1"/>
</dbReference>
<name>A0A6B3L2Q6_9BACT</name>
<evidence type="ECO:0000313" key="8">
    <source>
        <dbReference type="EMBL" id="QQL44491.1"/>
    </source>
</evidence>
<gene>
    <name evidence="8" type="ORF">G3M56_011455</name>
</gene>
<dbReference type="AlphaFoldDB" id="A0A6B3L2Q6"/>
<dbReference type="Pfam" id="PF02837">
    <property type="entry name" value="Glyco_hydro_2_N"/>
    <property type="match status" value="1"/>
</dbReference>
<keyword evidence="3" id="KW-0326">Glycosidase</keyword>
<dbReference type="GO" id="GO:0004553">
    <property type="term" value="F:hydrolase activity, hydrolyzing O-glycosyl compounds"/>
    <property type="evidence" value="ECO:0007669"/>
    <property type="project" value="InterPro"/>
</dbReference>
<evidence type="ECO:0000259" key="6">
    <source>
        <dbReference type="Pfam" id="PF02837"/>
    </source>
</evidence>
<evidence type="ECO:0000313" key="9">
    <source>
        <dbReference type="Proteomes" id="UP000475117"/>
    </source>
</evidence>
<proteinExistence type="inferred from homology"/>
<dbReference type="SUPFAM" id="SSF51445">
    <property type="entry name" value="(Trans)glycosidases"/>
    <property type="match status" value="1"/>
</dbReference>
<accession>A0A6B3L2Q6</accession>
<dbReference type="InterPro" id="IPR017853">
    <property type="entry name" value="GH"/>
</dbReference>
<dbReference type="Gene3D" id="2.60.40.10">
    <property type="entry name" value="Immunoglobulins"/>
    <property type="match status" value="2"/>
</dbReference>
<keyword evidence="9" id="KW-1185">Reference proteome</keyword>
<dbReference type="KEGG" id="soa:G3M56_011455"/>
<dbReference type="Gene3D" id="3.20.20.80">
    <property type="entry name" value="Glycosidases"/>
    <property type="match status" value="1"/>
</dbReference>
<feature type="domain" description="Glycosyl hydrolases family 2 sugar binding" evidence="6">
    <location>
        <begin position="92"/>
        <end position="207"/>
    </location>
</feature>
<evidence type="ECO:0000259" key="4">
    <source>
        <dbReference type="Pfam" id="PF00703"/>
    </source>
</evidence>
<evidence type="ECO:0000256" key="1">
    <source>
        <dbReference type="ARBA" id="ARBA00007401"/>
    </source>
</evidence>
<dbReference type="Pfam" id="PF02836">
    <property type="entry name" value="Glyco_hydro_2_C"/>
    <property type="match status" value="1"/>
</dbReference>
<feature type="domain" description="Glycoside hydrolase family 2" evidence="7">
    <location>
        <begin position="754"/>
        <end position="833"/>
    </location>
</feature>
<evidence type="ECO:0000259" key="5">
    <source>
        <dbReference type="Pfam" id="PF02836"/>
    </source>
</evidence>
<dbReference type="SUPFAM" id="SSF49303">
    <property type="entry name" value="beta-Galactosidase/glucuronidase domain"/>
    <property type="match status" value="1"/>
</dbReference>
<dbReference type="InterPro" id="IPR040605">
    <property type="entry name" value="Glyco_hydro2_dom5"/>
</dbReference>
<dbReference type="InterPro" id="IPR006102">
    <property type="entry name" value="Ig-like_GH2"/>
</dbReference>
<reference evidence="8 9" key="1">
    <citation type="submission" date="2020-12" db="EMBL/GenBank/DDBJ databases">
        <title>Sulforoseuscoccus oceanibium gen. nov., sp. nov., a representative of the phylum Verrucomicrobia with special cytoplasmic membrane, and proposal of Sulforoseuscoccusaceae fam. nov.</title>
        <authorList>
            <person name="Xi F."/>
        </authorList>
    </citation>
    <scope>NUCLEOTIDE SEQUENCE [LARGE SCALE GENOMIC DNA]</scope>
    <source>
        <strain evidence="8 9">T37</strain>
    </source>
</reference>
<keyword evidence="2" id="KW-0378">Hydrolase</keyword>
<dbReference type="Pfam" id="PF00703">
    <property type="entry name" value="Glyco_hydro_2"/>
    <property type="match status" value="1"/>
</dbReference>
<feature type="domain" description="Glycoside hydrolase family 2 immunoglobulin-like beta-sandwich" evidence="4">
    <location>
        <begin position="226"/>
        <end position="329"/>
    </location>
</feature>
<protein>
    <submittedName>
        <fullName evidence="8">Uncharacterized protein</fullName>
    </submittedName>
</protein>
<evidence type="ECO:0000256" key="2">
    <source>
        <dbReference type="ARBA" id="ARBA00022801"/>
    </source>
</evidence>
<dbReference type="InterPro" id="IPR051913">
    <property type="entry name" value="GH2_Domain-Containing"/>
</dbReference>
<evidence type="ECO:0000259" key="7">
    <source>
        <dbReference type="Pfam" id="PF18565"/>
    </source>
</evidence>
<feature type="domain" description="Glycoside hydrolase family 2 catalytic" evidence="5">
    <location>
        <begin position="337"/>
        <end position="470"/>
    </location>
</feature>
<dbReference type="InterPro" id="IPR036156">
    <property type="entry name" value="Beta-gal/glucu_dom_sf"/>
</dbReference>
<dbReference type="InterPro" id="IPR006103">
    <property type="entry name" value="Glyco_hydro_2_cat"/>
</dbReference>
<dbReference type="EMBL" id="CP066776">
    <property type="protein sequence ID" value="QQL44491.1"/>
    <property type="molecule type" value="Genomic_DNA"/>
</dbReference>
<dbReference type="GO" id="GO:0005975">
    <property type="term" value="P:carbohydrate metabolic process"/>
    <property type="evidence" value="ECO:0007669"/>
    <property type="project" value="InterPro"/>
</dbReference>
<dbReference type="Proteomes" id="UP000475117">
    <property type="component" value="Chromosome"/>
</dbReference>
<comment type="similarity">
    <text evidence="1">Belongs to the glycosyl hydrolase 2 family.</text>
</comment>
<dbReference type="InterPro" id="IPR013783">
    <property type="entry name" value="Ig-like_fold"/>
</dbReference>